<keyword evidence="1" id="KW-0472">Membrane</keyword>
<gene>
    <name evidence="3" type="ORF">FVR03_22250</name>
</gene>
<feature type="transmembrane region" description="Helical" evidence="1">
    <location>
        <begin position="7"/>
        <end position="26"/>
    </location>
</feature>
<comment type="caution">
    <text evidence="3">The sequence shown here is derived from an EMBL/GenBank/DDBJ whole genome shotgun (WGS) entry which is preliminary data.</text>
</comment>
<evidence type="ECO:0000313" key="4">
    <source>
        <dbReference type="Proteomes" id="UP000321926"/>
    </source>
</evidence>
<accession>A0A5C8ISR2</accession>
<dbReference type="RefSeq" id="WP_147923984.1">
    <property type="nucleotide sequence ID" value="NZ_VRTY01000138.1"/>
</dbReference>
<name>A0A5C8ISR2_9BACT</name>
<dbReference type="InterPro" id="IPR041208">
    <property type="entry name" value="Cap15"/>
</dbReference>
<evidence type="ECO:0000256" key="1">
    <source>
        <dbReference type="SAM" id="Phobius"/>
    </source>
</evidence>
<dbReference type="Pfam" id="PF18153">
    <property type="entry name" value="Cap15_CD_rec"/>
    <property type="match status" value="1"/>
</dbReference>
<dbReference type="Proteomes" id="UP000321926">
    <property type="component" value="Unassembled WGS sequence"/>
</dbReference>
<dbReference type="EMBL" id="VRTY01000138">
    <property type="protein sequence ID" value="TXK24833.1"/>
    <property type="molecule type" value="Genomic_DNA"/>
</dbReference>
<feature type="transmembrane region" description="Helical" evidence="1">
    <location>
        <begin position="38"/>
        <end position="58"/>
    </location>
</feature>
<reference evidence="3 4" key="1">
    <citation type="submission" date="2019-08" db="EMBL/GenBank/DDBJ databases">
        <authorList>
            <person name="Shi S."/>
        </authorList>
    </citation>
    <scope>NUCLEOTIDE SEQUENCE [LARGE SCALE GENOMIC DNA]</scope>
    <source>
        <strain evidence="3 4">GY10130</strain>
    </source>
</reference>
<dbReference type="AlphaFoldDB" id="A0A5C8ISR2"/>
<dbReference type="OrthoDB" id="1430668at2"/>
<feature type="domain" description="CD-NTase-associated protein 15" evidence="2">
    <location>
        <begin position="72"/>
        <end position="187"/>
    </location>
</feature>
<evidence type="ECO:0000259" key="2">
    <source>
        <dbReference type="Pfam" id="PF18153"/>
    </source>
</evidence>
<protein>
    <recommendedName>
        <fullName evidence="2">CD-NTase-associated protein 15 domain-containing protein</fullName>
    </recommendedName>
</protein>
<proteinExistence type="predicted"/>
<organism evidence="3 4">
    <name type="scientific">Pontibacter qinzhouensis</name>
    <dbReference type="NCBI Taxonomy" id="2603253"/>
    <lineage>
        <taxon>Bacteria</taxon>
        <taxon>Pseudomonadati</taxon>
        <taxon>Bacteroidota</taxon>
        <taxon>Cytophagia</taxon>
        <taxon>Cytophagales</taxon>
        <taxon>Hymenobacteraceae</taxon>
        <taxon>Pontibacter</taxon>
    </lineage>
</organism>
<evidence type="ECO:0000313" key="3">
    <source>
        <dbReference type="EMBL" id="TXK24833.1"/>
    </source>
</evidence>
<sequence length="210" mass="24113">MKKDELKLIISISIALATAIGVAYIITLGKSFNLSDGLRALSFGISTTTFFWVFYFSYGWKWWGLNKIFYRPNLSGTWSGILKSDWRDKNGERIGDIEFYIVIRQSFLRIHFTTFTTSFIGTSYSETLSLKKETGLKNVAYLYRKETSQDDNEVLQEGATELRLIESKPRKLEGKYWSNQKTNGKIDVSFISKKIVDSFNDAKLLKNSGE</sequence>
<keyword evidence="1" id="KW-1133">Transmembrane helix</keyword>
<keyword evidence="1" id="KW-0812">Transmembrane</keyword>
<keyword evidence="4" id="KW-1185">Reference proteome</keyword>